<keyword evidence="3" id="KW-0812">Transmembrane</keyword>
<feature type="transmembrane region" description="Helical" evidence="3">
    <location>
        <begin position="16"/>
        <end position="33"/>
    </location>
</feature>
<dbReference type="InterPro" id="IPR050465">
    <property type="entry name" value="UPF0194_transport"/>
</dbReference>
<keyword evidence="6" id="KW-1185">Reference proteome</keyword>
<dbReference type="Gene3D" id="1.10.287.470">
    <property type="entry name" value="Helix hairpin bin"/>
    <property type="match status" value="2"/>
</dbReference>
<evidence type="ECO:0000259" key="4">
    <source>
        <dbReference type="Pfam" id="PF25881"/>
    </source>
</evidence>
<keyword evidence="2" id="KW-0175">Coiled coil</keyword>
<dbReference type="Proteomes" id="UP000593932">
    <property type="component" value="Chromosome"/>
</dbReference>
<dbReference type="Gene3D" id="2.40.30.170">
    <property type="match status" value="1"/>
</dbReference>
<evidence type="ECO:0000313" key="6">
    <source>
        <dbReference type="Proteomes" id="UP000593932"/>
    </source>
</evidence>
<dbReference type="EMBL" id="CP063657">
    <property type="protein sequence ID" value="QOW20964.1"/>
    <property type="molecule type" value="Genomic_DNA"/>
</dbReference>
<dbReference type="NCBIfam" id="NF002939">
    <property type="entry name" value="PRK03598.1"/>
    <property type="match status" value="1"/>
</dbReference>
<dbReference type="Gene3D" id="2.40.50.100">
    <property type="match status" value="1"/>
</dbReference>
<dbReference type="Pfam" id="PF25881">
    <property type="entry name" value="HH_YBHG"/>
    <property type="match status" value="1"/>
</dbReference>
<evidence type="ECO:0000313" key="5">
    <source>
        <dbReference type="EMBL" id="QOW20964.1"/>
    </source>
</evidence>
<evidence type="ECO:0000256" key="1">
    <source>
        <dbReference type="ARBA" id="ARBA00004196"/>
    </source>
</evidence>
<proteinExistence type="predicted"/>
<name>A0A7S6UIN8_9GAMM</name>
<dbReference type="PANTHER" id="PTHR32347:SF29">
    <property type="entry name" value="UPF0194 MEMBRANE PROTEIN YBHG"/>
    <property type="match status" value="1"/>
</dbReference>
<protein>
    <submittedName>
        <fullName evidence="5">Secretion protein HlyD</fullName>
    </submittedName>
</protein>
<reference evidence="5 6" key="1">
    <citation type="submission" date="2020-10" db="EMBL/GenBank/DDBJ databases">
        <title>complete genome sequencing of Lysobacter sp. H23M41.</title>
        <authorList>
            <person name="Bae J.-W."/>
            <person name="Lee S.-Y."/>
        </authorList>
    </citation>
    <scope>NUCLEOTIDE SEQUENCE [LARGE SCALE GENOMIC DNA]</scope>
    <source>
        <strain evidence="5 6">H23M41</strain>
    </source>
</reference>
<keyword evidence="3" id="KW-0472">Membrane</keyword>
<keyword evidence="3" id="KW-1133">Transmembrane helix</keyword>
<accession>A0A7S6UIN8</accession>
<dbReference type="PANTHER" id="PTHR32347">
    <property type="entry name" value="EFFLUX SYSTEM COMPONENT YKNX-RELATED"/>
    <property type="match status" value="1"/>
</dbReference>
<gene>
    <name evidence="5" type="primary">hlyD</name>
    <name evidence="5" type="ORF">INQ42_06490</name>
</gene>
<dbReference type="InterPro" id="IPR059052">
    <property type="entry name" value="HH_YbhG-like"/>
</dbReference>
<organism evidence="5 6">
    <name type="scientific">Novilysobacter avium</name>
    <dbReference type="NCBI Taxonomy" id="2781023"/>
    <lineage>
        <taxon>Bacteria</taxon>
        <taxon>Pseudomonadati</taxon>
        <taxon>Pseudomonadota</taxon>
        <taxon>Gammaproteobacteria</taxon>
        <taxon>Lysobacterales</taxon>
        <taxon>Lysobacteraceae</taxon>
        <taxon>Novilysobacter</taxon>
    </lineage>
</organism>
<dbReference type="RefSeq" id="WP_194033563.1">
    <property type="nucleotide sequence ID" value="NZ_CP063657.1"/>
</dbReference>
<comment type="subcellular location">
    <subcellularLocation>
        <location evidence="1">Cell envelope</location>
    </subcellularLocation>
</comment>
<evidence type="ECO:0000256" key="2">
    <source>
        <dbReference type="ARBA" id="ARBA00023054"/>
    </source>
</evidence>
<evidence type="ECO:0000256" key="3">
    <source>
        <dbReference type="SAM" id="Phobius"/>
    </source>
</evidence>
<feature type="domain" description="YbhG-like alpha-helical hairpin" evidence="4">
    <location>
        <begin position="83"/>
        <end position="212"/>
    </location>
</feature>
<dbReference type="SUPFAM" id="SSF111369">
    <property type="entry name" value="HlyD-like secretion proteins"/>
    <property type="match status" value="2"/>
</dbReference>
<sequence>MTTEPRRTPFGRARRVLLVLAVILVAGLAWWLVRDRDDGDALRLYGNVDIREVELAFRQPGRISRMHFDEGDAVAAGDVMATIDAGPYEHSLAAVQAELDASQAELAKLRSGSRPQEVAQAKQAVTQAQSGFDEAQLNFRRQERLLPSGASSQRTVDAARNAREQAAAALASAKSALSLTSEGFRSEDVTAGQARVAAAEAALAQALTALDDTQLVAPSDATVLSRVREPGSMVASTSTVYSLSLRDPVYVRAYVSEPQLGLVAPGTQVRVHTDSSEKAYRGQIGFISPRAEFTPKSVETADLRTDLVYRLRVVVADADEGLRQGMPVTVVVGNDPAGTQESPEP</sequence>